<evidence type="ECO:0008006" key="4">
    <source>
        <dbReference type="Google" id="ProtNLM"/>
    </source>
</evidence>
<keyword evidence="1" id="KW-0732">Signal</keyword>
<evidence type="ECO:0000313" key="2">
    <source>
        <dbReference type="EMBL" id="PCC82257.1"/>
    </source>
</evidence>
<comment type="caution">
    <text evidence="2">The sequence shown here is derived from an EMBL/GenBank/DDBJ whole genome shotgun (WGS) entry which is preliminary data.</text>
</comment>
<organism evidence="2 3">
    <name type="scientific">Corynebacterium accolens</name>
    <dbReference type="NCBI Taxonomy" id="38284"/>
    <lineage>
        <taxon>Bacteria</taxon>
        <taxon>Bacillati</taxon>
        <taxon>Actinomycetota</taxon>
        <taxon>Actinomycetes</taxon>
        <taxon>Mycobacteriales</taxon>
        <taxon>Corynebacteriaceae</taxon>
        <taxon>Corynebacterium</taxon>
    </lineage>
</organism>
<proteinExistence type="predicted"/>
<evidence type="ECO:0000313" key="3">
    <source>
        <dbReference type="Proteomes" id="UP000218690"/>
    </source>
</evidence>
<dbReference type="EMBL" id="NWBP01000032">
    <property type="protein sequence ID" value="PCC82257.1"/>
    <property type="molecule type" value="Genomic_DNA"/>
</dbReference>
<feature type="signal peptide" evidence="1">
    <location>
        <begin position="1"/>
        <end position="22"/>
    </location>
</feature>
<dbReference type="Proteomes" id="UP000218690">
    <property type="component" value="Unassembled WGS sequence"/>
</dbReference>
<sequence>MKKISFILIAALLSGCSQQEPAAPKPPVSAHDHILAAEDAPEGYEYSNINELMSTEDQALTEDLVSSDSEKTTTPEQCAPLATSAMDFIAKIYKNPDTFSAADFSAGDVNATVSLSTNPETLPFPADLAECASFSNDVSGIVSDYSTTPLDMQIEGAENLQAAKVTIESAGNPLVGEPGESEFVAHALVDGAVVSVSSHDEQALRQLMEKQVNKVANR</sequence>
<protein>
    <recommendedName>
        <fullName evidence="4">DUF5642 domain-containing protein</fullName>
    </recommendedName>
</protein>
<reference evidence="2 3" key="1">
    <citation type="submission" date="2017-09" db="EMBL/GenBank/DDBJ databases">
        <title>Draft Genome Sequence of Corynebacterium accolens AH4003.</title>
        <authorList>
            <person name="Chen Y."/>
            <person name="Oosthuysen W.F."/>
            <person name="Kelley S."/>
            <person name="Horswill A."/>
        </authorList>
    </citation>
    <scope>NUCLEOTIDE SEQUENCE [LARGE SCALE GENOMIC DNA]</scope>
    <source>
        <strain evidence="2 3">AH4003</strain>
    </source>
</reference>
<accession>A0A2A4AI87</accession>
<dbReference type="PROSITE" id="PS51257">
    <property type="entry name" value="PROKAR_LIPOPROTEIN"/>
    <property type="match status" value="1"/>
</dbReference>
<dbReference type="AlphaFoldDB" id="A0A2A4AI87"/>
<evidence type="ECO:0000256" key="1">
    <source>
        <dbReference type="SAM" id="SignalP"/>
    </source>
</evidence>
<gene>
    <name evidence="2" type="ORF">COM45_09585</name>
</gene>
<name>A0A2A4AI87_9CORY</name>
<feature type="chain" id="PRO_5013240673" description="DUF5642 domain-containing protein" evidence="1">
    <location>
        <begin position="23"/>
        <end position="218"/>
    </location>
</feature>